<dbReference type="InterPro" id="IPR013328">
    <property type="entry name" value="6PGD_dom2"/>
</dbReference>
<evidence type="ECO:0000256" key="5">
    <source>
        <dbReference type="ARBA" id="ARBA00022655"/>
    </source>
</evidence>
<keyword evidence="14" id="KW-1185">Reference proteome</keyword>
<feature type="domain" description="Ketopantoate reductase C-terminal" evidence="12">
    <location>
        <begin position="190"/>
        <end position="310"/>
    </location>
</feature>
<dbReference type="InterPro" id="IPR036291">
    <property type="entry name" value="NAD(P)-bd_dom_sf"/>
</dbReference>
<evidence type="ECO:0000256" key="9">
    <source>
        <dbReference type="ARBA" id="ARBA00048793"/>
    </source>
</evidence>
<dbReference type="Pfam" id="PF02558">
    <property type="entry name" value="ApbA"/>
    <property type="match status" value="1"/>
</dbReference>
<dbReference type="PANTHER" id="PTHR21708">
    <property type="entry name" value="PROBABLE 2-DEHYDROPANTOATE 2-REDUCTASE"/>
    <property type="match status" value="1"/>
</dbReference>
<comment type="catalytic activity">
    <reaction evidence="9 10">
        <text>(R)-pantoate + NADP(+) = 2-dehydropantoate + NADPH + H(+)</text>
        <dbReference type="Rhea" id="RHEA:16233"/>
        <dbReference type="ChEBI" id="CHEBI:11561"/>
        <dbReference type="ChEBI" id="CHEBI:15378"/>
        <dbReference type="ChEBI" id="CHEBI:15980"/>
        <dbReference type="ChEBI" id="CHEBI:57783"/>
        <dbReference type="ChEBI" id="CHEBI:58349"/>
        <dbReference type="EC" id="1.1.1.169"/>
    </reaction>
</comment>
<dbReference type="InterPro" id="IPR013752">
    <property type="entry name" value="KPA_reductase"/>
</dbReference>
<comment type="similarity">
    <text evidence="2 10">Belongs to the ketopantoate reductase family.</text>
</comment>
<name>A0ABS5XCA1_9GAMM</name>
<evidence type="ECO:0000256" key="10">
    <source>
        <dbReference type="RuleBase" id="RU362068"/>
    </source>
</evidence>
<proteinExistence type="inferred from homology"/>
<dbReference type="InterPro" id="IPR051402">
    <property type="entry name" value="KPR-Related"/>
</dbReference>
<evidence type="ECO:0000259" key="12">
    <source>
        <dbReference type="Pfam" id="PF08546"/>
    </source>
</evidence>
<sequence length="317" mass="33608">MTTGKPRIGIIGTGAIGGFYGLMLARAGFDVHFLLRSEFPAVSARGLQLNSAVHGAQVLHPVQAYRSAADMPPCDWLLVGAKTTSNTALAPAIVDAAAPGAKVLLLQNGLAVEDELRPLLPDSLHLLGGLCFICAHRSAPGVIEHQSLGAVNLGYHSGPAQGDEARMALVEEGASLFRAAGIDSSAVASLEQARWQKLVWNVPYNGLAVLLNAGTTALMANPDSRALIQTLMQEVVDGAAACGHRVPDNFAAKLLAGTDRMPDYLPSMYHDFIQHRPLELHAIYEAPLAAAAGVGFEMPQVRALYQALRFLDARNHD</sequence>
<evidence type="ECO:0000256" key="1">
    <source>
        <dbReference type="ARBA" id="ARBA00004994"/>
    </source>
</evidence>
<comment type="pathway">
    <text evidence="1 10">Cofactor biosynthesis; (R)-pantothenate biosynthesis; (R)-pantoate from 3-methyl-2-oxobutanoate: step 2/2.</text>
</comment>
<organism evidence="13 14">
    <name type="scientific">Metapseudomonas boanensis</name>
    <dbReference type="NCBI Taxonomy" id="2822138"/>
    <lineage>
        <taxon>Bacteria</taxon>
        <taxon>Pseudomonadati</taxon>
        <taxon>Pseudomonadota</taxon>
        <taxon>Gammaproteobacteria</taxon>
        <taxon>Pseudomonadales</taxon>
        <taxon>Pseudomonadaceae</taxon>
        <taxon>Metapseudomonas</taxon>
    </lineage>
</organism>
<dbReference type="NCBIfam" id="NF004887">
    <property type="entry name" value="PRK06249.1"/>
    <property type="match status" value="1"/>
</dbReference>
<accession>A0ABS5XCA1</accession>
<dbReference type="EMBL" id="JAGTIS010000001">
    <property type="protein sequence ID" value="MBT8764888.1"/>
    <property type="molecule type" value="Genomic_DNA"/>
</dbReference>
<evidence type="ECO:0000256" key="4">
    <source>
        <dbReference type="ARBA" id="ARBA00019465"/>
    </source>
</evidence>
<feature type="domain" description="Ketopantoate reductase N-terminal" evidence="11">
    <location>
        <begin position="8"/>
        <end position="157"/>
    </location>
</feature>
<keyword evidence="7 10" id="KW-0560">Oxidoreductase</keyword>
<dbReference type="Proteomes" id="UP001519667">
    <property type="component" value="Unassembled WGS sequence"/>
</dbReference>
<protein>
    <recommendedName>
        <fullName evidence="4 10">2-dehydropantoate 2-reductase</fullName>
        <ecNumber evidence="3 10">1.1.1.169</ecNumber>
    </recommendedName>
    <alternativeName>
        <fullName evidence="8 10">Ketopantoate reductase</fullName>
    </alternativeName>
</protein>
<evidence type="ECO:0000256" key="6">
    <source>
        <dbReference type="ARBA" id="ARBA00022857"/>
    </source>
</evidence>
<evidence type="ECO:0000259" key="11">
    <source>
        <dbReference type="Pfam" id="PF02558"/>
    </source>
</evidence>
<evidence type="ECO:0000256" key="3">
    <source>
        <dbReference type="ARBA" id="ARBA00013014"/>
    </source>
</evidence>
<dbReference type="RefSeq" id="WP_215369553.1">
    <property type="nucleotide sequence ID" value="NZ_JAGTIS010000001.1"/>
</dbReference>
<keyword evidence="5 10" id="KW-0566">Pantothenate biosynthesis</keyword>
<comment type="function">
    <text evidence="10">Catalyzes the NADPH-dependent reduction of ketopantoate into pantoic acid.</text>
</comment>
<dbReference type="NCBIfam" id="TIGR00745">
    <property type="entry name" value="apbA_panE"/>
    <property type="match status" value="1"/>
</dbReference>
<evidence type="ECO:0000256" key="2">
    <source>
        <dbReference type="ARBA" id="ARBA00007870"/>
    </source>
</evidence>
<dbReference type="PANTHER" id="PTHR21708:SF26">
    <property type="entry name" value="2-DEHYDROPANTOATE 2-REDUCTASE"/>
    <property type="match status" value="1"/>
</dbReference>
<evidence type="ECO:0000256" key="8">
    <source>
        <dbReference type="ARBA" id="ARBA00032024"/>
    </source>
</evidence>
<gene>
    <name evidence="13" type="ORF">J7302_01840</name>
</gene>
<dbReference type="SUPFAM" id="SSF48179">
    <property type="entry name" value="6-phosphogluconate dehydrogenase C-terminal domain-like"/>
    <property type="match status" value="1"/>
</dbReference>
<dbReference type="GO" id="GO:0008677">
    <property type="term" value="F:2-dehydropantoate 2-reductase activity"/>
    <property type="evidence" value="ECO:0007669"/>
    <property type="project" value="UniProtKB-EC"/>
</dbReference>
<evidence type="ECO:0000313" key="13">
    <source>
        <dbReference type="EMBL" id="MBT8764888.1"/>
    </source>
</evidence>
<reference evidence="13 14" key="1">
    <citation type="submission" date="2021-04" db="EMBL/GenBank/DDBJ databases">
        <title>Pseudomonas boanensis sp. nov., a bacterium isolated from river water used for household purposes in Boane District, Mozambique.</title>
        <authorList>
            <person name="Nicklasson M."/>
            <person name="Martin-Rodriguez A.J."/>
            <person name="Thorell K."/>
            <person name="Neves L."/>
            <person name="Mussagy A."/>
            <person name="Rydberg H.A."/>
            <person name="Hernroth B."/>
            <person name="Svensson-Stadler L."/>
            <person name="Sjoling A."/>
        </authorList>
    </citation>
    <scope>NUCLEOTIDE SEQUENCE [LARGE SCALE GENOMIC DNA]</scope>
    <source>
        <strain evidence="13 14">DB1</strain>
    </source>
</reference>
<comment type="caution">
    <text evidence="13">The sequence shown here is derived from an EMBL/GenBank/DDBJ whole genome shotgun (WGS) entry which is preliminary data.</text>
</comment>
<dbReference type="InterPro" id="IPR008927">
    <property type="entry name" value="6-PGluconate_DH-like_C_sf"/>
</dbReference>
<dbReference type="InterPro" id="IPR003710">
    <property type="entry name" value="ApbA"/>
</dbReference>
<dbReference type="EC" id="1.1.1.169" evidence="3 10"/>
<dbReference type="Gene3D" id="3.40.50.720">
    <property type="entry name" value="NAD(P)-binding Rossmann-like Domain"/>
    <property type="match status" value="1"/>
</dbReference>
<dbReference type="SUPFAM" id="SSF51735">
    <property type="entry name" value="NAD(P)-binding Rossmann-fold domains"/>
    <property type="match status" value="1"/>
</dbReference>
<dbReference type="Pfam" id="PF08546">
    <property type="entry name" value="ApbA_C"/>
    <property type="match status" value="1"/>
</dbReference>
<dbReference type="Gene3D" id="1.10.1040.10">
    <property type="entry name" value="N-(1-d-carboxylethyl)-l-norvaline Dehydrogenase, domain 2"/>
    <property type="match status" value="1"/>
</dbReference>
<evidence type="ECO:0000256" key="7">
    <source>
        <dbReference type="ARBA" id="ARBA00023002"/>
    </source>
</evidence>
<dbReference type="InterPro" id="IPR013332">
    <property type="entry name" value="KPR_N"/>
</dbReference>
<keyword evidence="6 10" id="KW-0521">NADP</keyword>
<evidence type="ECO:0000313" key="14">
    <source>
        <dbReference type="Proteomes" id="UP001519667"/>
    </source>
</evidence>